<dbReference type="EMBL" id="JAJPWV010000003">
    <property type="protein sequence ID" value="MCD8741230.1"/>
    <property type="molecule type" value="Genomic_DNA"/>
</dbReference>
<evidence type="ECO:0000256" key="1">
    <source>
        <dbReference type="ARBA" id="ARBA00022737"/>
    </source>
</evidence>
<dbReference type="PANTHER" id="PTHR44227:SF3">
    <property type="entry name" value="PROTEIN O-MANNOSYL-TRANSFERASE TMTC4"/>
    <property type="match status" value="1"/>
</dbReference>
<protein>
    <submittedName>
        <fullName evidence="4">Uncharacterized protein</fullName>
    </submittedName>
</protein>
<feature type="transmembrane region" description="Helical" evidence="3">
    <location>
        <begin position="32"/>
        <end position="52"/>
    </location>
</feature>
<keyword evidence="5" id="KW-1185">Reference proteome</keyword>
<keyword evidence="3" id="KW-0812">Transmembrane</keyword>
<gene>
    <name evidence="4" type="ORF">LT679_11505</name>
</gene>
<dbReference type="Proteomes" id="UP001199919">
    <property type="component" value="Unassembled WGS sequence"/>
</dbReference>
<sequence length="330" mass="38536">MVIHIANSVLVYLFVNQITEKLFTEASGKKHISFITALLFLIAPINLEPVAWIAASKVLIYAFFYLLSLIFYVKYIKSVCSKYYYYTLVCFILSFAAKEQALTLPLAMLLLDNLYGREFKRALLWWEKMPPLLLSFLFVLASFQSQGRFVFISTESYELTDRLLLSFYTVSEYFTQILLPVNLCYVYPFPFLPGNSPPMWLWLFPVCIILATYFLRHILLQKHVLFGAGFFFAHIIMVCNLVSLSRHSIVADRYAYIASIGLLWLLCVAGSELLNKARRVQKLYYKGLFAIYIIYFLTYTSVHLWVWQNAVELKQKMRNEIIKRGDYDVQ</sequence>
<dbReference type="InterPro" id="IPR052346">
    <property type="entry name" value="O-mannosyl-transferase_TMTC"/>
</dbReference>
<feature type="transmembrane region" description="Helical" evidence="3">
    <location>
        <begin position="255"/>
        <end position="275"/>
    </location>
</feature>
<evidence type="ECO:0000256" key="3">
    <source>
        <dbReference type="SAM" id="Phobius"/>
    </source>
</evidence>
<comment type="caution">
    <text evidence="4">The sequence shown here is derived from an EMBL/GenBank/DDBJ whole genome shotgun (WGS) entry which is preliminary data.</text>
</comment>
<dbReference type="PANTHER" id="PTHR44227">
    <property type="match status" value="1"/>
</dbReference>
<keyword evidence="2" id="KW-0802">TPR repeat</keyword>
<keyword evidence="3" id="KW-0472">Membrane</keyword>
<keyword evidence="1" id="KW-0677">Repeat</keyword>
<name>A0ABS8U544_9SPHI</name>
<feature type="transmembrane region" description="Helical" evidence="3">
    <location>
        <begin position="200"/>
        <end position="219"/>
    </location>
</feature>
<feature type="transmembrane region" description="Helical" evidence="3">
    <location>
        <begin position="287"/>
        <end position="307"/>
    </location>
</feature>
<evidence type="ECO:0000313" key="4">
    <source>
        <dbReference type="EMBL" id="MCD8741230.1"/>
    </source>
</evidence>
<feature type="transmembrane region" description="Helical" evidence="3">
    <location>
        <begin position="163"/>
        <end position="188"/>
    </location>
</feature>
<feature type="transmembrane region" description="Helical" evidence="3">
    <location>
        <begin position="58"/>
        <end position="76"/>
    </location>
</feature>
<feature type="transmembrane region" description="Helical" evidence="3">
    <location>
        <begin position="224"/>
        <end position="243"/>
    </location>
</feature>
<accession>A0ABS8U544</accession>
<evidence type="ECO:0000256" key="2">
    <source>
        <dbReference type="ARBA" id="ARBA00022803"/>
    </source>
</evidence>
<keyword evidence="3" id="KW-1133">Transmembrane helix</keyword>
<organism evidence="4 5">
    <name type="scientific">Mucilaginibacter roseus</name>
    <dbReference type="NCBI Taxonomy" id="1528868"/>
    <lineage>
        <taxon>Bacteria</taxon>
        <taxon>Pseudomonadati</taxon>
        <taxon>Bacteroidota</taxon>
        <taxon>Sphingobacteriia</taxon>
        <taxon>Sphingobacteriales</taxon>
        <taxon>Sphingobacteriaceae</taxon>
        <taxon>Mucilaginibacter</taxon>
    </lineage>
</organism>
<reference evidence="4 5" key="1">
    <citation type="submission" date="2021-12" db="EMBL/GenBank/DDBJ databases">
        <title>Mucilaginibacter roseus genome.</title>
        <authorList>
            <person name="Ferreira J.R."/>
            <person name="Newman J.D."/>
        </authorList>
    </citation>
    <scope>NUCLEOTIDE SEQUENCE [LARGE SCALE GENOMIC DNA]</scope>
    <source>
        <strain evidence="4 5">LMG 28454</strain>
    </source>
</reference>
<dbReference type="RefSeq" id="WP_232177734.1">
    <property type="nucleotide sequence ID" value="NZ_JAJPWV010000003.1"/>
</dbReference>
<proteinExistence type="predicted"/>
<evidence type="ECO:0000313" key="5">
    <source>
        <dbReference type="Proteomes" id="UP001199919"/>
    </source>
</evidence>
<feature type="transmembrane region" description="Helical" evidence="3">
    <location>
        <begin position="131"/>
        <end position="151"/>
    </location>
</feature>
<feature type="transmembrane region" description="Helical" evidence="3">
    <location>
        <begin position="83"/>
        <end position="111"/>
    </location>
</feature>